<evidence type="ECO:0000256" key="2">
    <source>
        <dbReference type="PROSITE-ProRule" id="PRU00169"/>
    </source>
</evidence>
<dbReference type="SMART" id="SM00448">
    <property type="entry name" value="REC"/>
    <property type="match status" value="1"/>
</dbReference>
<dbReference type="PANTHER" id="PTHR44591:SF3">
    <property type="entry name" value="RESPONSE REGULATORY DOMAIN-CONTAINING PROTEIN"/>
    <property type="match status" value="1"/>
</dbReference>
<feature type="domain" description="Response regulatory" evidence="3">
    <location>
        <begin position="8"/>
        <end position="129"/>
    </location>
</feature>
<evidence type="ECO:0000313" key="5">
    <source>
        <dbReference type="Proteomes" id="UP000739538"/>
    </source>
</evidence>
<dbReference type="Gene3D" id="3.40.50.2300">
    <property type="match status" value="1"/>
</dbReference>
<organism evidence="4 5">
    <name type="scientific">Eiseniibacteriota bacterium</name>
    <dbReference type="NCBI Taxonomy" id="2212470"/>
    <lineage>
        <taxon>Bacteria</taxon>
        <taxon>Candidatus Eiseniibacteriota</taxon>
    </lineage>
</organism>
<evidence type="ECO:0000313" key="4">
    <source>
        <dbReference type="EMBL" id="MCA9756150.1"/>
    </source>
</evidence>
<reference evidence="4" key="2">
    <citation type="journal article" date="2021" name="Microbiome">
        <title>Successional dynamics and alternative stable states in a saline activated sludge microbial community over 9 years.</title>
        <authorList>
            <person name="Wang Y."/>
            <person name="Ye J."/>
            <person name="Ju F."/>
            <person name="Liu L."/>
            <person name="Boyd J.A."/>
            <person name="Deng Y."/>
            <person name="Parks D.H."/>
            <person name="Jiang X."/>
            <person name="Yin X."/>
            <person name="Woodcroft B.J."/>
            <person name="Tyson G.W."/>
            <person name="Hugenholtz P."/>
            <person name="Polz M.F."/>
            <person name="Zhang T."/>
        </authorList>
    </citation>
    <scope>NUCLEOTIDE SEQUENCE</scope>
    <source>
        <strain evidence="4">HKST-UBA02</strain>
    </source>
</reference>
<dbReference type="InterPro" id="IPR011006">
    <property type="entry name" value="CheY-like_superfamily"/>
</dbReference>
<dbReference type="InterPro" id="IPR050595">
    <property type="entry name" value="Bact_response_regulator"/>
</dbReference>
<comment type="caution">
    <text evidence="4">The sequence shown here is derived from an EMBL/GenBank/DDBJ whole genome shotgun (WGS) entry which is preliminary data.</text>
</comment>
<dbReference type="GO" id="GO:0000160">
    <property type="term" value="P:phosphorelay signal transduction system"/>
    <property type="evidence" value="ECO:0007669"/>
    <property type="project" value="InterPro"/>
</dbReference>
<gene>
    <name evidence="4" type="ORF">KDA27_10130</name>
</gene>
<protein>
    <submittedName>
        <fullName evidence="4">Response regulator</fullName>
    </submittedName>
</protein>
<dbReference type="PANTHER" id="PTHR44591">
    <property type="entry name" value="STRESS RESPONSE REGULATOR PROTEIN 1"/>
    <property type="match status" value="1"/>
</dbReference>
<reference evidence="4" key="1">
    <citation type="submission" date="2020-04" db="EMBL/GenBank/DDBJ databases">
        <authorList>
            <person name="Zhang T."/>
        </authorList>
    </citation>
    <scope>NUCLEOTIDE SEQUENCE</scope>
    <source>
        <strain evidence="4">HKST-UBA02</strain>
    </source>
</reference>
<dbReference type="EMBL" id="JAGQHS010000043">
    <property type="protein sequence ID" value="MCA9756150.1"/>
    <property type="molecule type" value="Genomic_DNA"/>
</dbReference>
<dbReference type="InterPro" id="IPR001789">
    <property type="entry name" value="Sig_transdc_resp-reg_receiver"/>
</dbReference>
<proteinExistence type="predicted"/>
<keyword evidence="1 2" id="KW-0597">Phosphoprotein</keyword>
<feature type="modified residue" description="4-aspartylphosphate" evidence="2">
    <location>
        <position position="60"/>
    </location>
</feature>
<accession>A0A956NEV9</accession>
<dbReference type="AlphaFoldDB" id="A0A956NEV9"/>
<dbReference type="PROSITE" id="PS50110">
    <property type="entry name" value="RESPONSE_REGULATORY"/>
    <property type="match status" value="1"/>
</dbReference>
<evidence type="ECO:0000259" key="3">
    <source>
        <dbReference type="PROSITE" id="PS50110"/>
    </source>
</evidence>
<name>A0A956NEV9_UNCEI</name>
<sequence length="135" mass="14529">MTETGKKTLLVVDDDPDMRGYVRRAVSRLCPFVGEVREASTGQQALEMVRHGGIELLITDVQLPGLDGISLCRLLESTAAGRPCPVLLISGESSRTSDAFEFASDVSHRAFLAKPFNAHQISTALAALEESAEGR</sequence>
<dbReference type="Proteomes" id="UP000739538">
    <property type="component" value="Unassembled WGS sequence"/>
</dbReference>
<dbReference type="CDD" id="cd00156">
    <property type="entry name" value="REC"/>
    <property type="match status" value="1"/>
</dbReference>
<dbReference type="SUPFAM" id="SSF52172">
    <property type="entry name" value="CheY-like"/>
    <property type="match status" value="1"/>
</dbReference>
<evidence type="ECO:0000256" key="1">
    <source>
        <dbReference type="ARBA" id="ARBA00022553"/>
    </source>
</evidence>
<dbReference type="Pfam" id="PF00072">
    <property type="entry name" value="Response_reg"/>
    <property type="match status" value="1"/>
</dbReference>